<keyword evidence="5 8" id="KW-0012">Acyltransferase</keyword>
<evidence type="ECO:0000256" key="6">
    <source>
        <dbReference type="ARBA" id="ARBA00023316"/>
    </source>
</evidence>
<dbReference type="InterPro" id="IPR050644">
    <property type="entry name" value="PG_Glycine_Bridge_Synth"/>
</dbReference>
<comment type="similarity">
    <text evidence="1">Belongs to the FemABX family.</text>
</comment>
<accession>A0A841CAK1</accession>
<protein>
    <submittedName>
        <fullName evidence="8">Serine/alanine adding enzyme</fullName>
        <ecNumber evidence="8">2.3.2.10</ecNumber>
    </submittedName>
</protein>
<keyword evidence="2 8" id="KW-0808">Transferase</keyword>
<feature type="coiled-coil region" evidence="7">
    <location>
        <begin position="237"/>
        <end position="289"/>
    </location>
</feature>
<keyword evidence="9" id="KW-1185">Reference proteome</keyword>
<dbReference type="PANTHER" id="PTHR36174">
    <property type="entry name" value="LIPID II:GLYCINE GLYCYLTRANSFERASE"/>
    <property type="match status" value="1"/>
</dbReference>
<dbReference type="Proteomes" id="UP000562464">
    <property type="component" value="Unassembled WGS sequence"/>
</dbReference>
<dbReference type="GO" id="GO:0047206">
    <property type="term" value="F:UDP-N-acetylmuramoylpentapeptide-lysine N6-alanyltransferase activity"/>
    <property type="evidence" value="ECO:0007669"/>
    <property type="project" value="UniProtKB-EC"/>
</dbReference>
<comment type="caution">
    <text evidence="8">The sequence shown here is derived from an EMBL/GenBank/DDBJ whole genome shotgun (WGS) entry which is preliminary data.</text>
</comment>
<gene>
    <name evidence="8" type="ORF">HNQ37_001494</name>
</gene>
<keyword evidence="7" id="KW-0175">Coiled coil</keyword>
<evidence type="ECO:0000313" key="9">
    <source>
        <dbReference type="Proteomes" id="UP000562464"/>
    </source>
</evidence>
<evidence type="ECO:0000313" key="8">
    <source>
        <dbReference type="EMBL" id="MBB5888592.1"/>
    </source>
</evidence>
<evidence type="ECO:0000256" key="5">
    <source>
        <dbReference type="ARBA" id="ARBA00023315"/>
    </source>
</evidence>
<dbReference type="EMBL" id="JACHHV010000032">
    <property type="protein sequence ID" value="MBB5888592.1"/>
    <property type="molecule type" value="Genomic_DNA"/>
</dbReference>
<proteinExistence type="inferred from homology"/>
<dbReference type="Pfam" id="PF02388">
    <property type="entry name" value="FemAB"/>
    <property type="match status" value="1"/>
</dbReference>
<dbReference type="InterPro" id="IPR003447">
    <property type="entry name" value="FEMABX"/>
</dbReference>
<evidence type="ECO:0000256" key="2">
    <source>
        <dbReference type="ARBA" id="ARBA00022679"/>
    </source>
</evidence>
<organism evidence="8 9">
    <name type="scientific">Lactovum miscens</name>
    <dbReference type="NCBI Taxonomy" id="190387"/>
    <lineage>
        <taxon>Bacteria</taxon>
        <taxon>Bacillati</taxon>
        <taxon>Bacillota</taxon>
        <taxon>Bacilli</taxon>
        <taxon>Lactobacillales</taxon>
        <taxon>Streptococcaceae</taxon>
        <taxon>Lactovum</taxon>
    </lineage>
</organism>
<dbReference type="Gene3D" id="1.20.58.90">
    <property type="match status" value="1"/>
</dbReference>
<dbReference type="Gene3D" id="3.40.630.30">
    <property type="match status" value="2"/>
</dbReference>
<dbReference type="AlphaFoldDB" id="A0A841CAK1"/>
<evidence type="ECO:0000256" key="1">
    <source>
        <dbReference type="ARBA" id="ARBA00009943"/>
    </source>
</evidence>
<dbReference type="GO" id="GO:0071555">
    <property type="term" value="P:cell wall organization"/>
    <property type="evidence" value="ECO:0007669"/>
    <property type="project" value="UniProtKB-KW"/>
</dbReference>
<dbReference type="RefSeq" id="WP_183540794.1">
    <property type="nucleotide sequence ID" value="NZ_JACHHV010000032.1"/>
</dbReference>
<evidence type="ECO:0000256" key="4">
    <source>
        <dbReference type="ARBA" id="ARBA00022984"/>
    </source>
</evidence>
<dbReference type="PROSITE" id="PS51191">
    <property type="entry name" value="FEMABX"/>
    <property type="match status" value="1"/>
</dbReference>
<name>A0A841CAK1_9LACT</name>
<sequence>MKFQIGTNPVQHDEFVKKSSYCDLLQSSKWAQVKDNWGSEIISVLSDTNEILASALVLIKSLPVGFSMLYMPRGPIMDYSDHKVLVFFFAELRKFAKTKKALFVKFDPMIVYETSKFNEQALKSEQGGDYLETIKSIGAQHFGFNLIMGKTIQPRIQANERLQANIESIYPKHTRRLMKDAINRGVKVVRVGEEGLEDFARVVNLTENRKGVALRNFDYFKKLMDLYGKDAYLHLATVNIADKKAELNENLKQLEKDIAETPEEQKKRFTRLNDQKKSTEKTLKELEEFGDTEGDKVIAGILSVKFGDTTEMLYAGMDDTFKKFYPQYVLYTLTFNEAYADGSVWANMGGVQGSLDDGLSKFKSNFNPDVQRLLGEFTLRTSPLAGLGLWAYNKRKSSNLE</sequence>
<dbReference type="SUPFAM" id="SSF55729">
    <property type="entry name" value="Acyl-CoA N-acyltransferases (Nat)"/>
    <property type="match status" value="2"/>
</dbReference>
<dbReference type="PANTHER" id="PTHR36174:SF1">
    <property type="entry name" value="LIPID II:GLYCINE GLYCYLTRANSFERASE"/>
    <property type="match status" value="1"/>
</dbReference>
<dbReference type="EC" id="2.3.2.10" evidence="8"/>
<keyword evidence="3" id="KW-0133">Cell shape</keyword>
<keyword evidence="6" id="KW-0961">Cell wall biogenesis/degradation</keyword>
<evidence type="ECO:0000256" key="7">
    <source>
        <dbReference type="SAM" id="Coils"/>
    </source>
</evidence>
<keyword evidence="4" id="KW-0573">Peptidoglycan synthesis</keyword>
<dbReference type="InterPro" id="IPR016181">
    <property type="entry name" value="Acyl_CoA_acyltransferase"/>
</dbReference>
<dbReference type="GO" id="GO:0009252">
    <property type="term" value="P:peptidoglycan biosynthetic process"/>
    <property type="evidence" value="ECO:0007669"/>
    <property type="project" value="UniProtKB-KW"/>
</dbReference>
<reference evidence="8 9" key="1">
    <citation type="submission" date="2020-08" db="EMBL/GenBank/DDBJ databases">
        <title>Genomic Encyclopedia of Type Strains, Phase IV (KMG-IV): sequencing the most valuable type-strain genomes for metagenomic binning, comparative biology and taxonomic classification.</title>
        <authorList>
            <person name="Goeker M."/>
        </authorList>
    </citation>
    <scope>NUCLEOTIDE SEQUENCE [LARGE SCALE GENOMIC DNA]</scope>
    <source>
        <strain evidence="8 9">DSM 14925</strain>
    </source>
</reference>
<evidence type="ECO:0000256" key="3">
    <source>
        <dbReference type="ARBA" id="ARBA00022960"/>
    </source>
</evidence>
<dbReference type="GO" id="GO:0008360">
    <property type="term" value="P:regulation of cell shape"/>
    <property type="evidence" value="ECO:0007669"/>
    <property type="project" value="UniProtKB-KW"/>
</dbReference>